<evidence type="ECO:0000256" key="3">
    <source>
        <dbReference type="ARBA" id="ARBA00022737"/>
    </source>
</evidence>
<dbReference type="InParanoid" id="A0A151GY95"/>
<comment type="caution">
    <text evidence="10">The sequence shown here is derived from an EMBL/GenBank/DDBJ whole genome shotgun (WGS) entry which is preliminary data.</text>
</comment>
<evidence type="ECO:0000313" key="10">
    <source>
        <dbReference type="EMBL" id="KYK62060.1"/>
    </source>
</evidence>
<dbReference type="SMART" id="SM00355">
    <property type="entry name" value="ZnF_C2H2"/>
    <property type="match status" value="5"/>
</dbReference>
<feature type="domain" description="C2H2-type" evidence="9">
    <location>
        <begin position="204"/>
        <end position="228"/>
    </location>
</feature>
<dbReference type="AlphaFoldDB" id="A0A151GY95"/>
<dbReference type="GO" id="GO:0005634">
    <property type="term" value="C:nucleus"/>
    <property type="evidence" value="ECO:0007669"/>
    <property type="project" value="UniProtKB-SubCell"/>
</dbReference>
<dbReference type="EMBL" id="LAYC01000001">
    <property type="protein sequence ID" value="KYK62060.1"/>
    <property type="molecule type" value="Genomic_DNA"/>
</dbReference>
<evidence type="ECO:0000313" key="11">
    <source>
        <dbReference type="Proteomes" id="UP000076580"/>
    </source>
</evidence>
<evidence type="ECO:0000256" key="8">
    <source>
        <dbReference type="SAM" id="MobiDB-lite"/>
    </source>
</evidence>
<feature type="region of interest" description="Disordered" evidence="8">
    <location>
        <begin position="315"/>
        <end position="349"/>
    </location>
</feature>
<keyword evidence="6" id="KW-0539">Nucleus</keyword>
<keyword evidence="4 7" id="KW-0863">Zinc-finger</keyword>
<dbReference type="Gene3D" id="3.30.160.60">
    <property type="entry name" value="Classic Zinc Finger"/>
    <property type="match status" value="1"/>
</dbReference>
<dbReference type="InterPro" id="IPR013087">
    <property type="entry name" value="Znf_C2H2_type"/>
</dbReference>
<gene>
    <name evidence="10" type="ORF">DCS_03205</name>
</gene>
<accession>A0A151GY95</accession>
<evidence type="ECO:0000256" key="6">
    <source>
        <dbReference type="ARBA" id="ARBA00023242"/>
    </source>
</evidence>
<feature type="domain" description="C2H2-type" evidence="9">
    <location>
        <begin position="102"/>
        <end position="131"/>
    </location>
</feature>
<dbReference type="PROSITE" id="PS50157">
    <property type="entry name" value="ZINC_FINGER_C2H2_2"/>
    <property type="match status" value="2"/>
</dbReference>
<organism evidence="10 11">
    <name type="scientific">Drechmeria coniospora</name>
    <name type="common">Nematophagous fungus</name>
    <name type="synonym">Meria coniospora</name>
    <dbReference type="NCBI Taxonomy" id="98403"/>
    <lineage>
        <taxon>Eukaryota</taxon>
        <taxon>Fungi</taxon>
        <taxon>Dikarya</taxon>
        <taxon>Ascomycota</taxon>
        <taxon>Pezizomycotina</taxon>
        <taxon>Sordariomycetes</taxon>
        <taxon>Hypocreomycetidae</taxon>
        <taxon>Hypocreales</taxon>
        <taxon>Ophiocordycipitaceae</taxon>
        <taxon>Drechmeria</taxon>
    </lineage>
</organism>
<dbReference type="Proteomes" id="UP000076580">
    <property type="component" value="Chromosome 01"/>
</dbReference>
<dbReference type="STRING" id="98403.A0A151GY95"/>
<dbReference type="RefSeq" id="XP_040661412.1">
    <property type="nucleotide sequence ID" value="XM_040800529.1"/>
</dbReference>
<evidence type="ECO:0000256" key="1">
    <source>
        <dbReference type="ARBA" id="ARBA00004123"/>
    </source>
</evidence>
<dbReference type="Pfam" id="PF12874">
    <property type="entry name" value="zf-met"/>
    <property type="match status" value="2"/>
</dbReference>
<keyword evidence="3" id="KW-0677">Repeat</keyword>
<evidence type="ECO:0000256" key="5">
    <source>
        <dbReference type="ARBA" id="ARBA00022833"/>
    </source>
</evidence>
<evidence type="ECO:0000256" key="7">
    <source>
        <dbReference type="PROSITE-ProRule" id="PRU00042"/>
    </source>
</evidence>
<keyword evidence="2" id="KW-0479">Metal-binding</keyword>
<dbReference type="GO" id="GO:0008270">
    <property type="term" value="F:zinc ion binding"/>
    <property type="evidence" value="ECO:0007669"/>
    <property type="project" value="UniProtKB-KW"/>
</dbReference>
<keyword evidence="5" id="KW-0862">Zinc</keyword>
<proteinExistence type="predicted"/>
<feature type="region of interest" description="Disordered" evidence="8">
    <location>
        <begin position="365"/>
        <end position="392"/>
    </location>
</feature>
<feature type="compositionally biased region" description="Polar residues" evidence="8">
    <location>
        <begin position="317"/>
        <end position="332"/>
    </location>
</feature>
<name>A0A151GY95_DRECN</name>
<dbReference type="InterPro" id="IPR050888">
    <property type="entry name" value="ZnF_C2H2-type_TF"/>
</dbReference>
<sequence length="477" mass="52421">MKQDNVHYECGTCCKSFPAGRQARDRHCRDKGHSPPCSSDGGDWGYFSIQHGGDWGYFIEPALEESVDDADDSQEGDFECTWCGGSWWTMGDCIRHEHAVHCFCRRCDRFFRNQNCLKMHLQSRAHVGRAVECPFCHDHFTTAGGLCHHVESGSCSVADHLNRRRLHKVVQSVDPNGWVSKDAHPRSGPYEREPDERAWNGDEYECHICHAEFGRLSSLSQHLSSPVHQQPLYHCPAGSCGADFKSLGALVSHLESESCGAARSEDVQRGIGDLERTLAERHKRRCLGRHVSSKPPSETAPAFASRRDVTARIEQGASRTTLGRSGPDNGTNKAVHPRVPTSTGYADKRTTSRCGRFDVEDANARTGSLHPGASTPRCMRRGSFSPRRRRPAVGPWLASDRPYAGLPLTPVVVSLFRLQRGGGIPLRRGCERGNAAASRPGRRTRMAILWGSGISCAAAVAVVTQVPAAEAAQRPPA</sequence>
<comment type="subcellular location">
    <subcellularLocation>
        <location evidence="1">Nucleus</location>
    </subcellularLocation>
</comment>
<feature type="region of interest" description="Disordered" evidence="8">
    <location>
        <begin position="289"/>
        <end position="308"/>
    </location>
</feature>
<evidence type="ECO:0000259" key="9">
    <source>
        <dbReference type="PROSITE" id="PS50157"/>
    </source>
</evidence>
<dbReference type="GeneID" id="63715848"/>
<evidence type="ECO:0000256" key="2">
    <source>
        <dbReference type="ARBA" id="ARBA00022723"/>
    </source>
</evidence>
<evidence type="ECO:0000256" key="4">
    <source>
        <dbReference type="ARBA" id="ARBA00022771"/>
    </source>
</evidence>
<dbReference type="PANTHER" id="PTHR24406">
    <property type="entry name" value="TRANSCRIPTIONAL REPRESSOR CTCFL-RELATED"/>
    <property type="match status" value="1"/>
</dbReference>
<protein>
    <recommendedName>
        <fullName evidence="9">C2H2-type domain-containing protein</fullName>
    </recommendedName>
</protein>
<keyword evidence="11" id="KW-1185">Reference proteome</keyword>
<reference evidence="10 11" key="1">
    <citation type="journal article" date="2016" name="Sci. Rep.">
        <title>Insights into Adaptations to a Near-Obligate Nematode Endoparasitic Lifestyle from the Finished Genome of Drechmeria coniospora.</title>
        <authorList>
            <person name="Zhang L."/>
            <person name="Zhou Z."/>
            <person name="Guo Q."/>
            <person name="Fokkens L."/>
            <person name="Miskei M."/>
            <person name="Pocsi I."/>
            <person name="Zhang W."/>
            <person name="Chen M."/>
            <person name="Wang L."/>
            <person name="Sun Y."/>
            <person name="Donzelli B.G."/>
            <person name="Gibson D.M."/>
            <person name="Nelson D.R."/>
            <person name="Luo J.G."/>
            <person name="Rep M."/>
            <person name="Liu H."/>
            <person name="Yang S."/>
            <person name="Wang J."/>
            <person name="Krasnoff S.B."/>
            <person name="Xu Y."/>
            <person name="Molnar I."/>
            <person name="Lin M."/>
        </authorList>
    </citation>
    <scope>NUCLEOTIDE SEQUENCE [LARGE SCALE GENOMIC DNA]</scope>
    <source>
        <strain evidence="10 11">ARSEF 6962</strain>
    </source>
</reference>
<dbReference type="PROSITE" id="PS00028">
    <property type="entry name" value="ZINC_FINGER_C2H2_1"/>
    <property type="match status" value="3"/>
</dbReference>